<dbReference type="AlphaFoldDB" id="A0A1V1P9E0"/>
<dbReference type="InterPro" id="IPR016866">
    <property type="entry name" value="UCP028069"/>
</dbReference>
<sequence length="129" mass="14939">MKFKTILLIVVLLTIADIPILWGEDSINEKIEKPLKLAIQTRQKSQKELDKWEKERAKLQAKYDSLMEKNKILTNQLSTLKETEASQNAFNEKLAMREKDSRQISDEIGPFIENVYSQTEDLINSGLPF</sequence>
<reference evidence="3" key="1">
    <citation type="submission" date="2012-11" db="EMBL/GenBank/DDBJ databases">
        <authorList>
            <person name="Lucero-Rivera Y.E."/>
            <person name="Tovar-Ramirez D."/>
        </authorList>
    </citation>
    <scope>NUCLEOTIDE SEQUENCE [LARGE SCALE GENOMIC DNA]</scope>
    <source>
        <strain evidence="3">Araruama</strain>
    </source>
</reference>
<evidence type="ECO:0000313" key="2">
    <source>
        <dbReference type="EMBL" id="ETR71430.1"/>
    </source>
</evidence>
<gene>
    <name evidence="2" type="ORF">OMM_08131</name>
</gene>
<keyword evidence="1" id="KW-0175">Coiled coil</keyword>
<proteinExistence type="predicted"/>
<dbReference type="Pfam" id="PF11932">
    <property type="entry name" value="DUF3450"/>
    <property type="match status" value="1"/>
</dbReference>
<name>A0A1V1P9E0_9BACT</name>
<protein>
    <submittedName>
        <fullName evidence="2">Uncharacterized protein</fullName>
    </submittedName>
</protein>
<dbReference type="EMBL" id="ATBP01000269">
    <property type="protein sequence ID" value="ETR71430.1"/>
    <property type="molecule type" value="Genomic_DNA"/>
</dbReference>
<dbReference type="Proteomes" id="UP000189670">
    <property type="component" value="Unassembled WGS sequence"/>
</dbReference>
<evidence type="ECO:0000256" key="1">
    <source>
        <dbReference type="SAM" id="Coils"/>
    </source>
</evidence>
<evidence type="ECO:0000313" key="3">
    <source>
        <dbReference type="Proteomes" id="UP000189670"/>
    </source>
</evidence>
<feature type="coiled-coil region" evidence="1">
    <location>
        <begin position="35"/>
        <end position="83"/>
    </location>
</feature>
<comment type="caution">
    <text evidence="2">The sequence shown here is derived from an EMBL/GenBank/DDBJ whole genome shotgun (WGS) entry which is preliminary data.</text>
</comment>
<accession>A0A1V1P9E0</accession>
<organism evidence="2 3">
    <name type="scientific">Candidatus Magnetoglobus multicellularis str. Araruama</name>
    <dbReference type="NCBI Taxonomy" id="890399"/>
    <lineage>
        <taxon>Bacteria</taxon>
        <taxon>Pseudomonadati</taxon>
        <taxon>Thermodesulfobacteriota</taxon>
        <taxon>Desulfobacteria</taxon>
        <taxon>Desulfobacterales</taxon>
        <taxon>Desulfobacteraceae</taxon>
        <taxon>Candidatus Magnetoglobus</taxon>
    </lineage>
</organism>